<dbReference type="OrthoDB" id="206130at2759"/>
<dbReference type="GO" id="GO:0005856">
    <property type="term" value="C:cytoskeleton"/>
    <property type="evidence" value="ECO:0007669"/>
    <property type="project" value="UniProtKB-SubCell"/>
</dbReference>
<dbReference type="EMBL" id="MUJZ01021509">
    <property type="protein sequence ID" value="OTF79766.1"/>
    <property type="molecule type" value="Genomic_DNA"/>
</dbReference>
<feature type="non-terminal residue" evidence="6">
    <location>
        <position position="76"/>
    </location>
</feature>
<feature type="domain" description="GAR" evidence="5">
    <location>
        <begin position="1"/>
        <end position="22"/>
    </location>
</feature>
<evidence type="ECO:0000313" key="6">
    <source>
        <dbReference type="EMBL" id="OTF79766.1"/>
    </source>
</evidence>
<feature type="compositionally biased region" description="Polar residues" evidence="4">
    <location>
        <begin position="36"/>
        <end position="54"/>
    </location>
</feature>
<evidence type="ECO:0000256" key="4">
    <source>
        <dbReference type="SAM" id="MobiDB-lite"/>
    </source>
</evidence>
<evidence type="ECO:0000259" key="5">
    <source>
        <dbReference type="PROSITE" id="PS51460"/>
    </source>
</evidence>
<dbReference type="AlphaFoldDB" id="A0A1Y3BJI9"/>
<dbReference type="SUPFAM" id="SSF143575">
    <property type="entry name" value="GAS2 domain-like"/>
    <property type="match status" value="1"/>
</dbReference>
<evidence type="ECO:0000256" key="1">
    <source>
        <dbReference type="ARBA" id="ARBA00004245"/>
    </source>
</evidence>
<dbReference type="InterPro" id="IPR036534">
    <property type="entry name" value="GAR_dom_sf"/>
</dbReference>
<proteinExistence type="predicted"/>
<gene>
    <name evidence="6" type="ORF">BLA29_009017</name>
</gene>
<protein>
    <submittedName>
        <fullName evidence="6">GAS2-like protein</fullName>
    </submittedName>
</protein>
<keyword evidence="3" id="KW-0206">Cytoskeleton</keyword>
<comment type="caution">
    <text evidence="6">The sequence shown here is derived from an EMBL/GenBank/DDBJ whole genome shotgun (WGS) entry which is preliminary data.</text>
</comment>
<evidence type="ECO:0000256" key="3">
    <source>
        <dbReference type="ARBA" id="ARBA00023212"/>
    </source>
</evidence>
<dbReference type="InterPro" id="IPR003108">
    <property type="entry name" value="GAR_dom"/>
</dbReference>
<name>A0A1Y3BJI9_EURMA</name>
<dbReference type="GO" id="GO:0008017">
    <property type="term" value="F:microtubule binding"/>
    <property type="evidence" value="ECO:0007669"/>
    <property type="project" value="InterPro"/>
</dbReference>
<organism evidence="6 7">
    <name type="scientific">Euroglyphus maynei</name>
    <name type="common">Mayne's house dust mite</name>
    <dbReference type="NCBI Taxonomy" id="6958"/>
    <lineage>
        <taxon>Eukaryota</taxon>
        <taxon>Metazoa</taxon>
        <taxon>Ecdysozoa</taxon>
        <taxon>Arthropoda</taxon>
        <taxon>Chelicerata</taxon>
        <taxon>Arachnida</taxon>
        <taxon>Acari</taxon>
        <taxon>Acariformes</taxon>
        <taxon>Sarcoptiformes</taxon>
        <taxon>Astigmata</taxon>
        <taxon>Psoroptidia</taxon>
        <taxon>Analgoidea</taxon>
        <taxon>Pyroglyphidae</taxon>
        <taxon>Pyroglyphinae</taxon>
        <taxon>Euroglyphus</taxon>
    </lineage>
</organism>
<dbReference type="Gene3D" id="3.30.920.20">
    <property type="entry name" value="Gas2-like domain"/>
    <property type="match status" value="1"/>
</dbReference>
<evidence type="ECO:0000256" key="2">
    <source>
        <dbReference type="ARBA" id="ARBA00022490"/>
    </source>
</evidence>
<dbReference type="Pfam" id="PF02187">
    <property type="entry name" value="GAS2"/>
    <property type="match status" value="1"/>
</dbReference>
<keyword evidence="7" id="KW-1185">Reference proteome</keyword>
<comment type="subcellular location">
    <subcellularLocation>
        <location evidence="1">Cytoplasm</location>
        <location evidence="1">Cytoskeleton</location>
    </subcellularLocation>
</comment>
<dbReference type="Proteomes" id="UP000194236">
    <property type="component" value="Unassembled WGS sequence"/>
</dbReference>
<sequence>MVRVGGGWTTLSHFLARHGGDPNQQILPDELLPLDTKSSQMNGPNGGMNSQSRTANANRHHHNNRIHNSGSTTHTL</sequence>
<feature type="region of interest" description="Disordered" evidence="4">
    <location>
        <begin position="17"/>
        <end position="76"/>
    </location>
</feature>
<keyword evidence="2" id="KW-0963">Cytoplasm</keyword>
<dbReference type="PROSITE" id="PS51460">
    <property type="entry name" value="GAR"/>
    <property type="match status" value="1"/>
</dbReference>
<evidence type="ECO:0000313" key="7">
    <source>
        <dbReference type="Proteomes" id="UP000194236"/>
    </source>
</evidence>
<accession>A0A1Y3BJI9</accession>
<reference evidence="6 7" key="1">
    <citation type="submission" date="2017-03" db="EMBL/GenBank/DDBJ databases">
        <title>Genome Survey of Euroglyphus maynei.</title>
        <authorList>
            <person name="Arlian L.G."/>
            <person name="Morgan M.S."/>
            <person name="Rider S.D."/>
        </authorList>
    </citation>
    <scope>NUCLEOTIDE SEQUENCE [LARGE SCALE GENOMIC DNA]</scope>
    <source>
        <strain evidence="6">Arlian Lab</strain>
        <tissue evidence="6">Whole body</tissue>
    </source>
</reference>